<comment type="caution">
    <text evidence="4">The sequence shown here is derived from an EMBL/GenBank/DDBJ whole genome shotgun (WGS) entry which is preliminary data.</text>
</comment>
<dbReference type="AlphaFoldDB" id="A0A3D9V9C5"/>
<gene>
    <name evidence="4" type="ORF">DFJ64_2189</name>
</gene>
<dbReference type="Proteomes" id="UP000256485">
    <property type="component" value="Unassembled WGS sequence"/>
</dbReference>
<keyword evidence="5" id="KW-1185">Reference proteome</keyword>
<comment type="similarity">
    <text evidence="1 3">Belongs to the short-chain dehydrogenases/reductases (SDR) family.</text>
</comment>
<dbReference type="Pfam" id="PF00106">
    <property type="entry name" value="adh_short"/>
    <property type="match status" value="1"/>
</dbReference>
<dbReference type="SUPFAM" id="SSF51735">
    <property type="entry name" value="NAD(P)-binding Rossmann-fold domains"/>
    <property type="match status" value="1"/>
</dbReference>
<sequence>MRVAGSYAVVTGASSGIGRAVAERLAARGCRLLLVGRDRDRLAAVAERTRGEIAVVDLADPEAIARFAGRLAAGPSPDLLVNNAGMGAVGDIVDPRAFGGDAAAGAQPLDHDLDRLVAVHLRAPIALTHAVVPAMVTRGRGHLVFVTSIAGLVGVARESLYAAVKAGLHMFAASVRAEVAPAGVGVTTVAPGAVRTAFFDRRGAPYTRRLPRPVAPERVADALVTAVERDRAEVIVPRWLRLPVVIRAATPTVFGRLSARWGGSSTR</sequence>
<evidence type="ECO:0008006" key="6">
    <source>
        <dbReference type="Google" id="ProtNLM"/>
    </source>
</evidence>
<dbReference type="PRINTS" id="PR00080">
    <property type="entry name" value="SDRFAMILY"/>
</dbReference>
<name>A0A3D9V9C5_THECX</name>
<dbReference type="GO" id="GO:0016491">
    <property type="term" value="F:oxidoreductase activity"/>
    <property type="evidence" value="ECO:0007669"/>
    <property type="project" value="UniProtKB-KW"/>
</dbReference>
<evidence type="ECO:0000313" key="4">
    <source>
        <dbReference type="EMBL" id="REF36760.1"/>
    </source>
</evidence>
<dbReference type="Gene3D" id="3.40.50.720">
    <property type="entry name" value="NAD(P)-binding Rossmann-like Domain"/>
    <property type="match status" value="1"/>
</dbReference>
<organism evidence="4 5">
    <name type="scientific">Thermasporomyces composti</name>
    <dbReference type="NCBI Taxonomy" id="696763"/>
    <lineage>
        <taxon>Bacteria</taxon>
        <taxon>Bacillati</taxon>
        <taxon>Actinomycetota</taxon>
        <taxon>Actinomycetes</taxon>
        <taxon>Propionibacteriales</taxon>
        <taxon>Nocardioidaceae</taxon>
        <taxon>Thermasporomyces</taxon>
    </lineage>
</organism>
<dbReference type="InterPro" id="IPR002347">
    <property type="entry name" value="SDR_fam"/>
</dbReference>
<dbReference type="InterPro" id="IPR036291">
    <property type="entry name" value="NAD(P)-bd_dom_sf"/>
</dbReference>
<dbReference type="PANTHER" id="PTHR44196:SF1">
    <property type="entry name" value="DEHYDROGENASE_REDUCTASE SDR FAMILY MEMBER 7B"/>
    <property type="match status" value="1"/>
</dbReference>
<keyword evidence="2" id="KW-0560">Oxidoreductase</keyword>
<dbReference type="EMBL" id="QTUC01000001">
    <property type="protein sequence ID" value="REF36760.1"/>
    <property type="molecule type" value="Genomic_DNA"/>
</dbReference>
<dbReference type="RefSeq" id="WP_115851994.1">
    <property type="nucleotide sequence ID" value="NZ_QTUC01000001.1"/>
</dbReference>
<accession>A0A3D9V9C5</accession>
<reference evidence="4 5" key="1">
    <citation type="submission" date="2018-08" db="EMBL/GenBank/DDBJ databases">
        <title>Sequencing the genomes of 1000 actinobacteria strains.</title>
        <authorList>
            <person name="Klenk H.-P."/>
        </authorList>
    </citation>
    <scope>NUCLEOTIDE SEQUENCE [LARGE SCALE GENOMIC DNA]</scope>
    <source>
        <strain evidence="4 5">DSM 22891</strain>
    </source>
</reference>
<dbReference type="PRINTS" id="PR00081">
    <property type="entry name" value="GDHRDH"/>
</dbReference>
<evidence type="ECO:0000256" key="1">
    <source>
        <dbReference type="ARBA" id="ARBA00006484"/>
    </source>
</evidence>
<evidence type="ECO:0000256" key="3">
    <source>
        <dbReference type="RuleBase" id="RU000363"/>
    </source>
</evidence>
<dbReference type="PANTHER" id="PTHR44196">
    <property type="entry name" value="DEHYDROGENASE/REDUCTASE SDR FAMILY MEMBER 7B"/>
    <property type="match status" value="1"/>
</dbReference>
<dbReference type="GO" id="GO:0016020">
    <property type="term" value="C:membrane"/>
    <property type="evidence" value="ECO:0007669"/>
    <property type="project" value="TreeGrafter"/>
</dbReference>
<protein>
    <recommendedName>
        <fullName evidence="6">Short-subunit dehydrogenase</fullName>
    </recommendedName>
</protein>
<evidence type="ECO:0000256" key="2">
    <source>
        <dbReference type="ARBA" id="ARBA00023002"/>
    </source>
</evidence>
<evidence type="ECO:0000313" key="5">
    <source>
        <dbReference type="Proteomes" id="UP000256485"/>
    </source>
</evidence>
<dbReference type="OrthoDB" id="151996at2"/>
<proteinExistence type="inferred from homology"/>